<organism evidence="1 2">
    <name type="scientific">Pseudomonas monteilii SB3101</name>
    <dbReference type="NCBI Taxonomy" id="1435058"/>
    <lineage>
        <taxon>Bacteria</taxon>
        <taxon>Pseudomonadati</taxon>
        <taxon>Pseudomonadota</taxon>
        <taxon>Gammaproteobacteria</taxon>
        <taxon>Pseudomonadales</taxon>
        <taxon>Pseudomonadaceae</taxon>
        <taxon>Pseudomonas</taxon>
    </lineage>
</organism>
<dbReference type="KEGG" id="pmot:X970_19600"/>
<dbReference type="Proteomes" id="UP000018660">
    <property type="component" value="Chromosome"/>
</dbReference>
<evidence type="ECO:0000313" key="2">
    <source>
        <dbReference type="Proteomes" id="UP000018660"/>
    </source>
</evidence>
<proteinExistence type="predicted"/>
<accession>V9V6M4</accession>
<protein>
    <submittedName>
        <fullName evidence="1">Uncharacterized protein</fullName>
    </submittedName>
</protein>
<name>V9V6M4_9PSED</name>
<evidence type="ECO:0000313" key="1">
    <source>
        <dbReference type="EMBL" id="AHC91169.1"/>
    </source>
</evidence>
<dbReference type="AlphaFoldDB" id="V9V6M4"/>
<sequence length="45" mass="5040">MKDHATQSLIDQIRTGVRVLPDLFCGLKLHMHVSYVSIGMNTVLT</sequence>
<dbReference type="EMBL" id="CP006979">
    <property type="protein sequence ID" value="AHC91169.1"/>
    <property type="molecule type" value="Genomic_DNA"/>
</dbReference>
<gene>
    <name evidence="1" type="ORF">X970_19600</name>
</gene>
<reference evidence="1 2" key="1">
    <citation type="submission" date="2013-12" db="EMBL/GenBank/DDBJ databases">
        <title>Complete Genomes of Pseudomonas monteilii SB3078 and SB3101, two Benzene, Toluene and Ethylbenzene Degrading Bacteria used for Bioaugmentation.</title>
        <authorList>
            <person name="Dueholm M.S."/>
            <person name="Albertsen M."/>
            <person name="D'Imperio S."/>
            <person name="Tale V.P."/>
            <person name="Lewis D."/>
            <person name="Nilsen P.H."/>
            <person name="Nielsen J.L."/>
        </authorList>
    </citation>
    <scope>NUCLEOTIDE SEQUENCE [LARGE SCALE GENOMIC DNA]</scope>
    <source>
        <strain evidence="1 2">SB3101</strain>
    </source>
</reference>
<dbReference type="HOGENOM" id="CLU_3204158_0_0_6"/>